<dbReference type="AlphaFoldDB" id="A0A6P7I0K1"/>
<dbReference type="GO" id="GO:0019902">
    <property type="term" value="F:phosphatase binding"/>
    <property type="evidence" value="ECO:0007669"/>
    <property type="project" value="InterPro"/>
</dbReference>
<feature type="compositionally biased region" description="Acidic residues" evidence="1">
    <location>
        <begin position="392"/>
        <end position="401"/>
    </location>
</feature>
<evidence type="ECO:0000313" key="3">
    <source>
        <dbReference type="RefSeq" id="XP_028256292.1"/>
    </source>
</evidence>
<dbReference type="CTD" id="145376"/>
<name>A0A6P7I0K1_9TELE</name>
<dbReference type="PANTHER" id="PTHR21055">
    <property type="entry name" value="PROTEIN PHOSPHATASE 1 REGULATORY SUBUNIT 36"/>
    <property type="match status" value="1"/>
</dbReference>
<dbReference type="InterPro" id="IPR026142">
    <property type="entry name" value="Pro_pase_1_reg_su_36"/>
</dbReference>
<accession>A0A6P7I0K1</accession>
<dbReference type="PANTHER" id="PTHR21055:SF3">
    <property type="entry name" value="PROTEIN PHOSPHATASE 1 REGULATORY SUBUNIT 36"/>
    <property type="match status" value="1"/>
</dbReference>
<sequence>MPKFPEGIKYVSVPPPGRWVWNDESQTLEFIRSGPVEEKVLRKKSQTNVSVNELHLRAEWLAEVCTLNRRGRQSIRNSLRPAHLDAYRSSVMERKGDRVTIHDVKQVAVGLLQENYLLPIPFCFLDILKSEELDDVLATLLLYLSCFFEHKSLEIKSAPLVVIDILREHQMMMETLAKKAIAQKKLAVCYFSLMMDQETKQHLSYHKGQVSSDRTEWLLHACLYCFFCYVAWVTFGRKDLRDIQEEVGRLLYSDTFNEAVRNRTDGDSRLTPTTINGSEKTGSGDPKETRHNGVFTQRTSQRHPALSTKVNQQSPLMASLLPSAKERSPHLFTSSRARSPSPLPAWRCDTKALAEQLDQQLASISFGILGKPLCQFSRSTLILSGGQRTSRDEEEDDEAGSDDNSSADPPRIQVQAPPDLMVSWHGPWSLVQSTDFQSDLSPGFVQADILL</sequence>
<keyword evidence="2" id="KW-1185">Reference proteome</keyword>
<feature type="region of interest" description="Disordered" evidence="1">
    <location>
        <begin position="263"/>
        <end position="312"/>
    </location>
</feature>
<evidence type="ECO:0000313" key="2">
    <source>
        <dbReference type="Proteomes" id="UP000515145"/>
    </source>
</evidence>
<feature type="region of interest" description="Disordered" evidence="1">
    <location>
        <begin position="384"/>
        <end position="414"/>
    </location>
</feature>
<gene>
    <name evidence="3" type="primary">ppp1r36</name>
</gene>
<dbReference type="RefSeq" id="XP_028256292.1">
    <property type="nucleotide sequence ID" value="XM_028400491.1"/>
</dbReference>
<feature type="compositionally biased region" description="Polar residues" evidence="1">
    <location>
        <begin position="270"/>
        <end position="281"/>
    </location>
</feature>
<dbReference type="GeneID" id="114432465"/>
<reference evidence="3" key="1">
    <citation type="submission" date="2025-08" db="UniProtKB">
        <authorList>
            <consortium name="RefSeq"/>
        </authorList>
    </citation>
    <scope>IDENTIFICATION</scope>
</reference>
<dbReference type="Proteomes" id="UP000515145">
    <property type="component" value="Chromosome 2"/>
</dbReference>
<dbReference type="Pfam" id="PF14895">
    <property type="entry name" value="PPPI_inhib"/>
    <property type="match status" value="1"/>
</dbReference>
<protein>
    <submittedName>
        <fullName evidence="3">Protein phosphatase 1 regulatory subunit 36</fullName>
    </submittedName>
</protein>
<organism evidence="2 3">
    <name type="scientific">Parambassis ranga</name>
    <name type="common">Indian glassy fish</name>
    <dbReference type="NCBI Taxonomy" id="210632"/>
    <lineage>
        <taxon>Eukaryota</taxon>
        <taxon>Metazoa</taxon>
        <taxon>Chordata</taxon>
        <taxon>Craniata</taxon>
        <taxon>Vertebrata</taxon>
        <taxon>Euteleostomi</taxon>
        <taxon>Actinopterygii</taxon>
        <taxon>Neopterygii</taxon>
        <taxon>Teleostei</taxon>
        <taxon>Neoteleostei</taxon>
        <taxon>Acanthomorphata</taxon>
        <taxon>Ovalentaria</taxon>
        <taxon>Ambassidae</taxon>
        <taxon>Parambassis</taxon>
    </lineage>
</organism>
<dbReference type="InParanoid" id="A0A6P7I0K1"/>
<proteinExistence type="predicted"/>
<evidence type="ECO:0000256" key="1">
    <source>
        <dbReference type="SAM" id="MobiDB-lite"/>
    </source>
</evidence>
<dbReference type="OrthoDB" id="6724830at2759"/>